<dbReference type="GeneID" id="20324969"/>
<reference evidence="2 3" key="1">
    <citation type="submission" date="2013-11" db="EMBL/GenBank/DDBJ databases">
        <title>Opisthorchis viverrini - life in the bile duct.</title>
        <authorList>
            <person name="Young N.D."/>
            <person name="Nagarajan N."/>
            <person name="Lin S.J."/>
            <person name="Korhonen P.K."/>
            <person name="Jex A.R."/>
            <person name="Hall R.S."/>
            <person name="Safavi-Hemami H."/>
            <person name="Kaewkong W."/>
            <person name="Bertrand D."/>
            <person name="Gao S."/>
            <person name="Seet Q."/>
            <person name="Wongkham S."/>
            <person name="Teh B.T."/>
            <person name="Wongkham C."/>
            <person name="Intapan P.M."/>
            <person name="Maleewong W."/>
            <person name="Yang X."/>
            <person name="Hu M."/>
            <person name="Wang Z."/>
            <person name="Hofmann A."/>
            <person name="Sternberg P.W."/>
            <person name="Tan P."/>
            <person name="Wang J."/>
            <person name="Gasser R.B."/>
        </authorList>
    </citation>
    <scope>NUCLEOTIDE SEQUENCE [LARGE SCALE GENOMIC DNA]</scope>
</reference>
<dbReference type="CTD" id="20324969"/>
<dbReference type="KEGG" id="ovi:T265_10801"/>
<accession>A0A074ZBZ0</accession>
<feature type="region of interest" description="Disordered" evidence="1">
    <location>
        <begin position="172"/>
        <end position="201"/>
    </location>
</feature>
<dbReference type="RefSeq" id="XP_009175540.1">
    <property type="nucleotide sequence ID" value="XM_009177276.1"/>
</dbReference>
<dbReference type="EMBL" id="KL597028">
    <property type="protein sequence ID" value="KER20710.1"/>
    <property type="molecule type" value="Genomic_DNA"/>
</dbReference>
<organism evidence="2 3">
    <name type="scientific">Opisthorchis viverrini</name>
    <name type="common">Southeast Asian liver fluke</name>
    <dbReference type="NCBI Taxonomy" id="6198"/>
    <lineage>
        <taxon>Eukaryota</taxon>
        <taxon>Metazoa</taxon>
        <taxon>Spiralia</taxon>
        <taxon>Lophotrochozoa</taxon>
        <taxon>Platyhelminthes</taxon>
        <taxon>Trematoda</taxon>
        <taxon>Digenea</taxon>
        <taxon>Opisthorchiida</taxon>
        <taxon>Opisthorchiata</taxon>
        <taxon>Opisthorchiidae</taxon>
        <taxon>Opisthorchis</taxon>
    </lineage>
</organism>
<gene>
    <name evidence="2" type="ORF">T265_10801</name>
</gene>
<proteinExistence type="predicted"/>
<dbReference type="Proteomes" id="UP000054324">
    <property type="component" value="Unassembled WGS sequence"/>
</dbReference>
<name>A0A074ZBZ0_OPIVI</name>
<keyword evidence="3" id="KW-1185">Reference proteome</keyword>
<dbReference type="AlphaFoldDB" id="A0A074ZBZ0"/>
<protein>
    <submittedName>
        <fullName evidence="2">Uncharacterized protein</fullName>
    </submittedName>
</protein>
<evidence type="ECO:0000313" key="2">
    <source>
        <dbReference type="EMBL" id="KER20710.1"/>
    </source>
</evidence>
<evidence type="ECO:0000313" key="3">
    <source>
        <dbReference type="Proteomes" id="UP000054324"/>
    </source>
</evidence>
<sequence>MQQKRGIARQMGDRRPPVYSQPNSPVSKTTRAIVMDELDWLQLLKCERFGGERHGRESDFERCCGVIDIFMRSYRRSEIRQFPPIGLSYDPIVNLWNESVEHSHQTTGVNTMQNQRLTSARCVLMSPIITGTAIIQGLKWSGNTILLLTEKEKMIQETTLFTRECKKSARFSSSAVEISAEPETGRYGVKSMGKRSPVGGQ</sequence>
<evidence type="ECO:0000256" key="1">
    <source>
        <dbReference type="SAM" id="MobiDB-lite"/>
    </source>
</evidence>
<feature type="region of interest" description="Disordered" evidence="1">
    <location>
        <begin position="1"/>
        <end position="27"/>
    </location>
</feature>